<dbReference type="Gene3D" id="3.50.50.60">
    <property type="entry name" value="FAD/NAD(P)-binding domain"/>
    <property type="match status" value="1"/>
</dbReference>
<accession>X0XU08</accession>
<reference evidence="1" key="1">
    <citation type="journal article" date="2014" name="Front. Microbiol.">
        <title>High frequency of phylogenetically diverse reductive dehalogenase-homologous genes in deep subseafloor sedimentary metagenomes.</title>
        <authorList>
            <person name="Kawai M."/>
            <person name="Futagami T."/>
            <person name="Toyoda A."/>
            <person name="Takaki Y."/>
            <person name="Nishi S."/>
            <person name="Hori S."/>
            <person name="Arai W."/>
            <person name="Tsubouchi T."/>
            <person name="Morono Y."/>
            <person name="Uchiyama I."/>
            <person name="Ito T."/>
            <person name="Fujiyama A."/>
            <person name="Inagaki F."/>
            <person name="Takami H."/>
        </authorList>
    </citation>
    <scope>NUCLEOTIDE SEQUENCE</scope>
    <source>
        <strain evidence="1">Expedition CK06-06</strain>
    </source>
</reference>
<dbReference type="EMBL" id="BARS01058241">
    <property type="protein sequence ID" value="GAG46719.1"/>
    <property type="molecule type" value="Genomic_DNA"/>
</dbReference>
<dbReference type="PANTHER" id="PTHR42685">
    <property type="entry name" value="GERANYLGERANYL DIPHOSPHATE REDUCTASE"/>
    <property type="match status" value="1"/>
</dbReference>
<gene>
    <name evidence="1" type="ORF">S01H1_85035</name>
</gene>
<name>X0XU08_9ZZZZ</name>
<dbReference type="AlphaFoldDB" id="X0XU08"/>
<evidence type="ECO:0000313" key="1">
    <source>
        <dbReference type="EMBL" id="GAG46719.1"/>
    </source>
</evidence>
<feature type="non-terminal residue" evidence="1">
    <location>
        <position position="109"/>
    </location>
</feature>
<sequence length="109" mass="12509">MGEAAGQVKTTTGGGIFYGLICSEIATGVLKRAFHKGDLSYRQLSEYERLWKSKLGKELRMGKLARRILGRLSDKQIDMIFKFVGERPKVKELMEREFKFDYHSDLISC</sequence>
<dbReference type="InterPro" id="IPR036188">
    <property type="entry name" value="FAD/NAD-bd_sf"/>
</dbReference>
<organism evidence="1">
    <name type="scientific">marine sediment metagenome</name>
    <dbReference type="NCBI Taxonomy" id="412755"/>
    <lineage>
        <taxon>unclassified sequences</taxon>
        <taxon>metagenomes</taxon>
        <taxon>ecological metagenomes</taxon>
    </lineage>
</organism>
<dbReference type="PANTHER" id="PTHR42685:SF22">
    <property type="entry name" value="CONDITIONED MEDIUM FACTOR RECEPTOR 1"/>
    <property type="match status" value="1"/>
</dbReference>
<comment type="caution">
    <text evidence="1">The sequence shown here is derived from an EMBL/GenBank/DDBJ whole genome shotgun (WGS) entry which is preliminary data.</text>
</comment>
<protein>
    <submittedName>
        <fullName evidence="1">Uncharacterized protein</fullName>
    </submittedName>
</protein>
<dbReference type="InterPro" id="IPR050407">
    <property type="entry name" value="Geranylgeranyl_reductase"/>
</dbReference>
<proteinExistence type="predicted"/>